<gene>
    <name evidence="2" type="ORF">GCM10022267_90170</name>
</gene>
<name>A0ABP7CF74_9PSEU</name>
<dbReference type="InterPro" id="IPR021708">
    <property type="entry name" value="DUF3291"/>
</dbReference>
<evidence type="ECO:0000313" key="3">
    <source>
        <dbReference type="Proteomes" id="UP001500711"/>
    </source>
</evidence>
<comment type="caution">
    <text evidence="2">The sequence shown here is derived from an EMBL/GenBank/DDBJ whole genome shotgun (WGS) entry which is preliminary data.</text>
</comment>
<evidence type="ECO:0000313" key="2">
    <source>
        <dbReference type="EMBL" id="GAA3689391.1"/>
    </source>
</evidence>
<protein>
    <recommendedName>
        <fullName evidence="1">DUF3291 domain-containing protein</fullName>
    </recommendedName>
</protein>
<organism evidence="2 3">
    <name type="scientific">Lentzea roselyniae</name>
    <dbReference type="NCBI Taxonomy" id="531940"/>
    <lineage>
        <taxon>Bacteria</taxon>
        <taxon>Bacillati</taxon>
        <taxon>Actinomycetota</taxon>
        <taxon>Actinomycetes</taxon>
        <taxon>Pseudonocardiales</taxon>
        <taxon>Pseudonocardiaceae</taxon>
        <taxon>Lentzea</taxon>
    </lineage>
</organism>
<dbReference type="EMBL" id="BAABBE010000080">
    <property type="protein sequence ID" value="GAA3689391.1"/>
    <property type="molecule type" value="Genomic_DNA"/>
</dbReference>
<dbReference type="Proteomes" id="UP001500711">
    <property type="component" value="Unassembled WGS sequence"/>
</dbReference>
<feature type="domain" description="DUF3291" evidence="1">
    <location>
        <begin position="67"/>
        <end position="94"/>
    </location>
</feature>
<dbReference type="Pfam" id="PF11695">
    <property type="entry name" value="DUF3291"/>
    <property type="match status" value="1"/>
</dbReference>
<sequence length="105" mass="11604">MGLRRMDAASIDPRDNLVTNITVWESRRRCGNLPTVRSIESSCSGAANGSFFRLRHPQCCGGSSRPYPTVFEADERLNLLREMGPTPQAFTFAHSYEPTGELVAA</sequence>
<reference evidence="3" key="1">
    <citation type="journal article" date="2019" name="Int. J. Syst. Evol. Microbiol.">
        <title>The Global Catalogue of Microorganisms (GCM) 10K type strain sequencing project: providing services to taxonomists for standard genome sequencing and annotation.</title>
        <authorList>
            <consortium name="The Broad Institute Genomics Platform"/>
            <consortium name="The Broad Institute Genome Sequencing Center for Infectious Disease"/>
            <person name="Wu L."/>
            <person name="Ma J."/>
        </authorList>
    </citation>
    <scope>NUCLEOTIDE SEQUENCE [LARGE SCALE GENOMIC DNA]</scope>
    <source>
        <strain evidence="3">JCM 17494</strain>
    </source>
</reference>
<keyword evidence="3" id="KW-1185">Reference proteome</keyword>
<accession>A0ABP7CF74</accession>
<evidence type="ECO:0000259" key="1">
    <source>
        <dbReference type="Pfam" id="PF11695"/>
    </source>
</evidence>
<proteinExistence type="predicted"/>